<dbReference type="KEGG" id="ptkz:JDV02_008051"/>
<proteinExistence type="predicted"/>
<dbReference type="RefSeq" id="XP_047845613.1">
    <property type="nucleotide sequence ID" value="XM_047989610.1"/>
</dbReference>
<dbReference type="InterPro" id="IPR029063">
    <property type="entry name" value="SAM-dependent_MTases_sf"/>
</dbReference>
<organism evidence="1 2">
    <name type="scientific">Purpureocillium takamizusanense</name>
    <dbReference type="NCBI Taxonomy" id="2060973"/>
    <lineage>
        <taxon>Eukaryota</taxon>
        <taxon>Fungi</taxon>
        <taxon>Dikarya</taxon>
        <taxon>Ascomycota</taxon>
        <taxon>Pezizomycotina</taxon>
        <taxon>Sordariomycetes</taxon>
        <taxon>Hypocreomycetidae</taxon>
        <taxon>Hypocreales</taxon>
        <taxon>Ophiocordycipitaceae</taxon>
        <taxon>Purpureocillium</taxon>
    </lineage>
</organism>
<dbReference type="PANTHER" id="PTHR43861">
    <property type="entry name" value="TRANS-ACONITATE 2-METHYLTRANSFERASE-RELATED"/>
    <property type="match status" value="1"/>
</dbReference>
<sequence>MTQESDDDARFWDKTAPSYSKSAVSDEAGYQRTLDRTASLLRPAHRVLELGCGTGSTALRLADRVGEYLATDISPQMIRIATDKKPLPTNLEFHTATIASLLTAARPEPDAATASPTTRSSFDVVLGFNYLHLVRDLPGTLKGIRALLRADDHNGGGLLITKTPCVGEMNPLLRLALPVMRAVGRAPYAAVFTAVELSAQLEAAGFEVLETETHASGGRDDHRPFIVARKKRA</sequence>
<dbReference type="SUPFAM" id="SSF53335">
    <property type="entry name" value="S-adenosyl-L-methionine-dependent methyltransferases"/>
    <property type="match status" value="1"/>
</dbReference>
<keyword evidence="2" id="KW-1185">Reference proteome</keyword>
<evidence type="ECO:0000313" key="1">
    <source>
        <dbReference type="EMBL" id="UNI22132.1"/>
    </source>
</evidence>
<name>A0A9Q8QPF7_9HYPO</name>
<dbReference type="Pfam" id="PF13489">
    <property type="entry name" value="Methyltransf_23"/>
    <property type="match status" value="1"/>
</dbReference>
<accession>A0A9Q8QPF7</accession>
<dbReference type="EMBL" id="CP086361">
    <property type="protein sequence ID" value="UNI22132.1"/>
    <property type="molecule type" value="Genomic_DNA"/>
</dbReference>
<dbReference type="Gene3D" id="3.40.50.150">
    <property type="entry name" value="Vaccinia Virus protein VP39"/>
    <property type="match status" value="1"/>
</dbReference>
<reference evidence="1" key="1">
    <citation type="submission" date="2021-11" db="EMBL/GenBank/DDBJ databases">
        <title>Purpureocillium_takamizusanense_genome.</title>
        <authorList>
            <person name="Nguyen N.-H."/>
        </authorList>
    </citation>
    <scope>NUCLEOTIDE SEQUENCE</scope>
    <source>
        <strain evidence="1">PT3</strain>
    </source>
</reference>
<evidence type="ECO:0000313" key="2">
    <source>
        <dbReference type="Proteomes" id="UP000829364"/>
    </source>
</evidence>
<dbReference type="GeneID" id="72069999"/>
<dbReference type="OrthoDB" id="10017101at2759"/>
<dbReference type="AlphaFoldDB" id="A0A9Q8QPF7"/>
<dbReference type="Proteomes" id="UP000829364">
    <property type="component" value="Chromosome 8"/>
</dbReference>
<dbReference type="CDD" id="cd02440">
    <property type="entry name" value="AdoMet_MTases"/>
    <property type="match status" value="1"/>
</dbReference>
<protein>
    <submittedName>
        <fullName evidence="1">Uncharacterized protein</fullName>
    </submittedName>
</protein>
<dbReference type="PANTHER" id="PTHR43861:SF1">
    <property type="entry name" value="TRANS-ACONITATE 2-METHYLTRANSFERASE"/>
    <property type="match status" value="1"/>
</dbReference>
<gene>
    <name evidence="1" type="ORF">JDV02_008051</name>
</gene>